<evidence type="ECO:0000313" key="3">
    <source>
        <dbReference type="Proteomes" id="UP000008549"/>
    </source>
</evidence>
<feature type="region of interest" description="Disordered" evidence="1">
    <location>
        <begin position="1"/>
        <end position="45"/>
    </location>
</feature>
<dbReference type="InParanoid" id="A8WIY2"/>
<dbReference type="EMBL" id="HE601352">
    <property type="protein sequence ID" value="CAP20426.1"/>
    <property type="molecule type" value="Genomic_DNA"/>
</dbReference>
<accession>A8WIY2</accession>
<feature type="compositionally biased region" description="Acidic residues" evidence="1">
    <location>
        <begin position="22"/>
        <end position="39"/>
    </location>
</feature>
<dbReference type="AlphaFoldDB" id="A8WIY2"/>
<reference evidence="2 3" key="1">
    <citation type="journal article" date="2003" name="PLoS Biol.">
        <title>The genome sequence of Caenorhabditis briggsae: a platform for comparative genomics.</title>
        <authorList>
            <person name="Stein L.D."/>
            <person name="Bao Z."/>
            <person name="Blasiar D."/>
            <person name="Blumenthal T."/>
            <person name="Brent M.R."/>
            <person name="Chen N."/>
            <person name="Chinwalla A."/>
            <person name="Clarke L."/>
            <person name="Clee C."/>
            <person name="Coghlan A."/>
            <person name="Coulson A."/>
            <person name="D'Eustachio P."/>
            <person name="Fitch D.H."/>
            <person name="Fulton L.A."/>
            <person name="Fulton R.E."/>
            <person name="Griffiths-Jones S."/>
            <person name="Harris T.W."/>
            <person name="Hillier L.W."/>
            <person name="Kamath R."/>
            <person name="Kuwabara P.E."/>
            <person name="Mardis E.R."/>
            <person name="Marra M.A."/>
            <person name="Miner T.L."/>
            <person name="Minx P."/>
            <person name="Mullikin J.C."/>
            <person name="Plumb R.W."/>
            <person name="Rogers J."/>
            <person name="Schein J.E."/>
            <person name="Sohrmann M."/>
            <person name="Spieth J."/>
            <person name="Stajich J.E."/>
            <person name="Wei C."/>
            <person name="Willey D."/>
            <person name="Wilson R.K."/>
            <person name="Durbin R."/>
            <person name="Waterston R.H."/>
        </authorList>
    </citation>
    <scope>NUCLEOTIDE SEQUENCE [LARGE SCALE GENOMIC DNA]</scope>
    <source>
        <strain evidence="2 3">AF16</strain>
    </source>
</reference>
<dbReference type="eggNOG" id="ENOG502R25S">
    <property type="taxonomic scope" value="Eukaryota"/>
</dbReference>
<keyword evidence="3" id="KW-1185">Reference proteome</keyword>
<proteinExistence type="predicted"/>
<feature type="region of interest" description="Disordered" evidence="1">
    <location>
        <begin position="128"/>
        <end position="148"/>
    </location>
</feature>
<sequence length="168" mass="19688">MNNGQSSTSNGLDPERVKEELESVELDEEEEEEEEEEEISSTTAQRLFQDVMTDINVEMAELQHEIELFTPEEQAWINDQAVINLKDVQKTVAFARRKDMEHTTKYQKMLLEQKRKALKTFKKRLEQNTRYNPGRVAKSRAAETTYPSDDEIEVLHEKVVKKKKSKKK</sequence>
<dbReference type="HOGENOM" id="CLU_1587977_0_0_1"/>
<evidence type="ECO:0000313" key="2">
    <source>
        <dbReference type="EMBL" id="CAP20426.1"/>
    </source>
</evidence>
<dbReference type="KEGG" id="cbr:CBG_23613"/>
<feature type="compositionally biased region" description="Polar residues" evidence="1">
    <location>
        <begin position="1"/>
        <end position="11"/>
    </location>
</feature>
<dbReference type="WormBase" id="CBG23613">
    <property type="protein sequence ID" value="CBP13161"/>
    <property type="gene ID" value="WBGene00041929"/>
</dbReference>
<reference evidence="2 3" key="2">
    <citation type="journal article" date="2011" name="PLoS Genet.">
        <title>Caenorhabditis briggsae recombinant inbred line genotypes reveal inter-strain incompatibility and the evolution of recombination.</title>
        <authorList>
            <person name="Ross J.A."/>
            <person name="Koboldt D.C."/>
            <person name="Staisch J.E."/>
            <person name="Chamberlin H.M."/>
            <person name="Gupta B.P."/>
            <person name="Miller R.D."/>
            <person name="Baird S.E."/>
            <person name="Haag E.S."/>
        </authorList>
    </citation>
    <scope>NUCLEOTIDE SEQUENCE [LARGE SCALE GENOMIC DNA]</scope>
    <source>
        <strain evidence="2 3">AF16</strain>
    </source>
</reference>
<name>A8WIY2_CAEBR</name>
<evidence type="ECO:0000313" key="4">
    <source>
        <dbReference type="WormBase" id="CBG23613"/>
    </source>
</evidence>
<dbReference type="CTD" id="8589829"/>
<dbReference type="OMA" id="AETWING"/>
<dbReference type="STRING" id="6238.A8WIY2"/>
<evidence type="ECO:0000256" key="1">
    <source>
        <dbReference type="SAM" id="MobiDB-lite"/>
    </source>
</evidence>
<dbReference type="GeneID" id="8589829"/>
<dbReference type="Proteomes" id="UP000008549">
    <property type="component" value="Unassembled WGS sequence"/>
</dbReference>
<gene>
    <name evidence="2 4" type="ORF">CBG23613</name>
    <name evidence="2" type="ORF">CBG_23613</name>
</gene>
<dbReference type="RefSeq" id="XP_002647830.1">
    <property type="nucleotide sequence ID" value="XM_002647784.1"/>
</dbReference>
<dbReference type="FunCoup" id="A8WIY2">
    <property type="interactions" value="775"/>
</dbReference>
<protein>
    <submittedName>
        <fullName evidence="2">Protein CBG23613</fullName>
    </submittedName>
</protein>
<organism evidence="2 3">
    <name type="scientific">Caenorhabditis briggsae</name>
    <dbReference type="NCBI Taxonomy" id="6238"/>
    <lineage>
        <taxon>Eukaryota</taxon>
        <taxon>Metazoa</taxon>
        <taxon>Ecdysozoa</taxon>
        <taxon>Nematoda</taxon>
        <taxon>Chromadorea</taxon>
        <taxon>Rhabditida</taxon>
        <taxon>Rhabditina</taxon>
        <taxon>Rhabditomorpha</taxon>
        <taxon>Rhabditoidea</taxon>
        <taxon>Rhabditidae</taxon>
        <taxon>Peloderinae</taxon>
        <taxon>Caenorhabditis</taxon>
    </lineage>
</organism>